<dbReference type="InterPro" id="IPR001155">
    <property type="entry name" value="OxRdtase_FMN_N"/>
</dbReference>
<dbReference type="CDD" id="cd02933">
    <property type="entry name" value="OYE_like_FMN"/>
    <property type="match status" value="1"/>
</dbReference>
<evidence type="ECO:0000256" key="1">
    <source>
        <dbReference type="ARBA" id="ARBA00001917"/>
    </source>
</evidence>
<comment type="caution">
    <text evidence="5">The sequence shown here is derived from an EMBL/GenBank/DDBJ whole genome shotgun (WGS) entry which is preliminary data.</text>
</comment>
<dbReference type="GO" id="GO:0005829">
    <property type="term" value="C:cytosol"/>
    <property type="evidence" value="ECO:0007669"/>
    <property type="project" value="UniProtKB-ARBA"/>
</dbReference>
<name>A0A8K1CF11_PYTOL</name>
<comment type="similarity">
    <text evidence="2">Belongs to the NADH:flavin oxidoreductase/NADH oxidase family.</text>
</comment>
<dbReference type="GO" id="GO:0016628">
    <property type="term" value="F:oxidoreductase activity, acting on the CH-CH group of donors, NAD or NADP as acceptor"/>
    <property type="evidence" value="ECO:0007669"/>
    <property type="project" value="UniProtKB-ARBA"/>
</dbReference>
<dbReference type="FunFam" id="3.20.20.70:FF:000059">
    <property type="entry name" value="N-ethylmaleimide reductase, FMN-linked"/>
    <property type="match status" value="1"/>
</dbReference>
<dbReference type="Pfam" id="PF00724">
    <property type="entry name" value="Oxidored_FMN"/>
    <property type="match status" value="1"/>
</dbReference>
<dbReference type="Proteomes" id="UP000794436">
    <property type="component" value="Unassembled WGS sequence"/>
</dbReference>
<dbReference type="PANTHER" id="PTHR22893">
    <property type="entry name" value="NADH OXIDOREDUCTASE-RELATED"/>
    <property type="match status" value="1"/>
</dbReference>
<feature type="domain" description="NADH:flavin oxidoreductase/NADH oxidase N-terminal" evidence="4">
    <location>
        <begin position="7"/>
        <end position="343"/>
    </location>
</feature>
<dbReference type="InterPro" id="IPR013785">
    <property type="entry name" value="Aldolase_TIM"/>
</dbReference>
<reference evidence="5" key="1">
    <citation type="submission" date="2019-03" db="EMBL/GenBank/DDBJ databases">
        <title>Long read genome sequence of the mycoparasitic Pythium oligandrum ATCC 38472 isolated from sugarbeet rhizosphere.</title>
        <authorList>
            <person name="Gaulin E."/>
        </authorList>
    </citation>
    <scope>NUCLEOTIDE SEQUENCE</scope>
    <source>
        <strain evidence="5">ATCC 38472_TT</strain>
    </source>
</reference>
<keyword evidence="6" id="KW-1185">Reference proteome</keyword>
<dbReference type="SUPFAM" id="SSF51395">
    <property type="entry name" value="FMN-linked oxidoreductases"/>
    <property type="match status" value="1"/>
</dbReference>
<protein>
    <recommendedName>
        <fullName evidence="4">NADH:flavin oxidoreductase/NADH oxidase N-terminal domain-containing protein</fullName>
    </recommendedName>
</protein>
<evidence type="ECO:0000256" key="2">
    <source>
        <dbReference type="ARBA" id="ARBA00005979"/>
    </source>
</evidence>
<comment type="cofactor">
    <cofactor evidence="1">
        <name>FMN</name>
        <dbReference type="ChEBI" id="CHEBI:58210"/>
    </cofactor>
</comment>
<dbReference type="OrthoDB" id="432686at2759"/>
<dbReference type="EMBL" id="SPLM01000074">
    <property type="protein sequence ID" value="TMW62122.1"/>
    <property type="molecule type" value="Genomic_DNA"/>
</dbReference>
<dbReference type="PANTHER" id="PTHR22893:SF91">
    <property type="entry name" value="NADPH DEHYDROGENASE 2-RELATED"/>
    <property type="match status" value="1"/>
</dbReference>
<evidence type="ECO:0000259" key="4">
    <source>
        <dbReference type="Pfam" id="PF00724"/>
    </source>
</evidence>
<gene>
    <name evidence="5" type="ORF">Poli38472_009615</name>
</gene>
<dbReference type="AlphaFoldDB" id="A0A8K1CF11"/>
<dbReference type="InterPro" id="IPR045247">
    <property type="entry name" value="Oye-like"/>
</dbReference>
<sequence length="375" mass="41696">MTTADYKLFSPLTLGKDFELKNRVVLTPLTRGHADADHVPTELMEIYYEQRAGAGLIITEATAISEQGFGWYRAPALYTQEHAAAWKKIVDRVHAKGGKIMMQLYHTGRQSHSSYHEVKEIVAPSAVRLEHGTGRDVDAQKVDFEVPRALETDEIAGIVEDFRRSAELANQAGFDGVEIHSANGYLLDTFLHSTTNKRTDQYGGSFENRGRILIEVLDAVKTVWPSERIGVRLSPNGSFAGMGAEDNFEFFTYLMERLSPHNMSYLAVTDAVGVMGFHNKCRPVTYLDVKKAFKGTVIANSDFQRDTAEGVLRSGAADLVAFGRLYISNPDLAERFANGWPLNDLPGYEAFYSHRIEGKDVGVGYIDFPAYQVAP</sequence>
<accession>A0A8K1CF11</accession>
<evidence type="ECO:0000313" key="5">
    <source>
        <dbReference type="EMBL" id="TMW62122.1"/>
    </source>
</evidence>
<dbReference type="GO" id="GO:0010181">
    <property type="term" value="F:FMN binding"/>
    <property type="evidence" value="ECO:0007669"/>
    <property type="project" value="InterPro"/>
</dbReference>
<keyword evidence="3" id="KW-0560">Oxidoreductase</keyword>
<evidence type="ECO:0000313" key="6">
    <source>
        <dbReference type="Proteomes" id="UP000794436"/>
    </source>
</evidence>
<organism evidence="5 6">
    <name type="scientific">Pythium oligandrum</name>
    <name type="common">Mycoparasitic fungus</name>
    <dbReference type="NCBI Taxonomy" id="41045"/>
    <lineage>
        <taxon>Eukaryota</taxon>
        <taxon>Sar</taxon>
        <taxon>Stramenopiles</taxon>
        <taxon>Oomycota</taxon>
        <taxon>Peronosporomycetes</taxon>
        <taxon>Pythiales</taxon>
        <taxon>Pythiaceae</taxon>
        <taxon>Pythium</taxon>
    </lineage>
</organism>
<dbReference type="Gene3D" id="3.20.20.70">
    <property type="entry name" value="Aldolase class I"/>
    <property type="match status" value="1"/>
</dbReference>
<proteinExistence type="inferred from homology"/>
<evidence type="ECO:0000256" key="3">
    <source>
        <dbReference type="ARBA" id="ARBA00023002"/>
    </source>
</evidence>